<dbReference type="Proteomes" id="UP000071859">
    <property type="component" value="Unassembled WGS sequence"/>
</dbReference>
<dbReference type="InterPro" id="IPR036188">
    <property type="entry name" value="FAD/NAD-bd_sf"/>
</dbReference>
<evidence type="ECO:0000256" key="3">
    <source>
        <dbReference type="ARBA" id="ARBA00022827"/>
    </source>
</evidence>
<dbReference type="PANTHER" id="PTHR43557">
    <property type="entry name" value="APOPTOSIS-INDUCING FACTOR 1"/>
    <property type="match status" value="1"/>
</dbReference>
<evidence type="ECO:0000313" key="7">
    <source>
        <dbReference type="EMBL" id="SAK46244.1"/>
    </source>
</evidence>
<name>A0A157ZL41_9BURK</name>
<dbReference type="Gene3D" id="3.50.50.60">
    <property type="entry name" value="FAD/NAD(P)-binding domain"/>
    <property type="match status" value="2"/>
</dbReference>
<accession>A0A157ZL41</accession>
<sequence length="419" mass="44497">MSERQTTKTSMVIIGAGQCGARTAHALRENGWSGGIVLLGDEGIAPYERPPLSKAVLLGQKSVEECGVFKDAFFDEQGIDLRVDAPVARIDRVAKDVVLRNGRAIAYERLLIATGAAPRKLDLPGATLQGIHMLRNVPDALSIAGELGAGKRIVVIGAGFIGLEVAATAIARGCAVCVLEAAPRALMRAVPEAVAHAVIERHARMGVDVRFDVRIERIEGTSRVEGVTLADGAFIACDAVIAGIGVVPRTGLAQAAGLAIDNGIAVDETLRTSDPHIYAAGDVCSFPHPLFNRRIRLECWRNAEDQARTAARNMLGHAETFDAVPWFWSDQYDTTIQIAGMPAQGATTVVRDVGDDACVYFALDGEGVLVGASGIGQAGQIARDVRIAQELIARRARVEADVLADRSVKLRSLLTVAMQ</sequence>
<dbReference type="InterPro" id="IPR023753">
    <property type="entry name" value="FAD/NAD-binding_dom"/>
</dbReference>
<evidence type="ECO:0000256" key="1">
    <source>
        <dbReference type="ARBA" id="ARBA00001974"/>
    </source>
</evidence>
<reference evidence="7" key="1">
    <citation type="submission" date="2016-01" db="EMBL/GenBank/DDBJ databases">
        <authorList>
            <person name="Peeters C."/>
        </authorList>
    </citation>
    <scope>NUCLEOTIDE SEQUENCE</scope>
    <source>
        <strain evidence="7">LMG 29321</strain>
    </source>
</reference>
<keyword evidence="4" id="KW-0560">Oxidoreductase</keyword>
<dbReference type="InterPro" id="IPR016156">
    <property type="entry name" value="FAD/NAD-linked_Rdtase_dimer_sf"/>
</dbReference>
<comment type="caution">
    <text evidence="7">The sequence shown here is derived from an EMBL/GenBank/DDBJ whole genome shotgun (WGS) entry which is preliminary data.</text>
</comment>
<comment type="cofactor">
    <cofactor evidence="1">
        <name>FAD</name>
        <dbReference type="ChEBI" id="CHEBI:57692"/>
    </cofactor>
</comment>
<dbReference type="PRINTS" id="PR00368">
    <property type="entry name" value="FADPNR"/>
</dbReference>
<protein>
    <submittedName>
        <fullName evidence="7">FAD-dependent pyridine nucleotide-disulfide oxidoreductase</fullName>
    </submittedName>
</protein>
<dbReference type="RefSeq" id="WP_062602272.1">
    <property type="nucleotide sequence ID" value="NZ_FCOX02000002.1"/>
</dbReference>
<evidence type="ECO:0000259" key="5">
    <source>
        <dbReference type="Pfam" id="PF07992"/>
    </source>
</evidence>
<evidence type="ECO:0000259" key="6">
    <source>
        <dbReference type="Pfam" id="PF14759"/>
    </source>
</evidence>
<dbReference type="SUPFAM" id="SSF55424">
    <property type="entry name" value="FAD/NAD-linked reductases, dimerisation (C-terminal) domain"/>
    <property type="match status" value="1"/>
</dbReference>
<dbReference type="InterPro" id="IPR050446">
    <property type="entry name" value="FAD-oxidoreductase/Apoptosis"/>
</dbReference>
<keyword evidence="8" id="KW-1185">Reference proteome</keyword>
<dbReference type="SUPFAM" id="SSF51905">
    <property type="entry name" value="FAD/NAD(P)-binding domain"/>
    <property type="match status" value="1"/>
</dbReference>
<evidence type="ECO:0000256" key="2">
    <source>
        <dbReference type="ARBA" id="ARBA00022630"/>
    </source>
</evidence>
<organism evidence="7 8">
    <name type="scientific">Caballeronia calidae</name>
    <dbReference type="NCBI Taxonomy" id="1777139"/>
    <lineage>
        <taxon>Bacteria</taxon>
        <taxon>Pseudomonadati</taxon>
        <taxon>Pseudomonadota</taxon>
        <taxon>Betaproteobacteria</taxon>
        <taxon>Burkholderiales</taxon>
        <taxon>Burkholderiaceae</taxon>
        <taxon>Caballeronia</taxon>
    </lineage>
</organism>
<dbReference type="PRINTS" id="PR00411">
    <property type="entry name" value="PNDRDTASEI"/>
</dbReference>
<dbReference type="InterPro" id="IPR028202">
    <property type="entry name" value="Reductase_C"/>
</dbReference>
<dbReference type="Gene3D" id="3.30.390.30">
    <property type="match status" value="1"/>
</dbReference>
<dbReference type="PANTHER" id="PTHR43557:SF2">
    <property type="entry name" value="RIESKE DOMAIN-CONTAINING PROTEIN-RELATED"/>
    <property type="match status" value="1"/>
</dbReference>
<proteinExistence type="predicted"/>
<feature type="domain" description="Reductase C-terminal" evidence="6">
    <location>
        <begin position="326"/>
        <end position="414"/>
    </location>
</feature>
<dbReference type="GO" id="GO:0016651">
    <property type="term" value="F:oxidoreductase activity, acting on NAD(P)H"/>
    <property type="evidence" value="ECO:0007669"/>
    <property type="project" value="TreeGrafter"/>
</dbReference>
<dbReference type="EMBL" id="FCOX02000002">
    <property type="protein sequence ID" value="SAK46244.1"/>
    <property type="molecule type" value="Genomic_DNA"/>
</dbReference>
<evidence type="ECO:0000256" key="4">
    <source>
        <dbReference type="ARBA" id="ARBA00023002"/>
    </source>
</evidence>
<feature type="domain" description="FAD/NAD(P)-binding" evidence="5">
    <location>
        <begin position="10"/>
        <end position="307"/>
    </location>
</feature>
<dbReference type="Pfam" id="PF14759">
    <property type="entry name" value="Reductase_C"/>
    <property type="match status" value="1"/>
</dbReference>
<gene>
    <name evidence="7" type="ORF">AWB78_00697</name>
</gene>
<dbReference type="Pfam" id="PF07992">
    <property type="entry name" value="Pyr_redox_2"/>
    <property type="match status" value="1"/>
</dbReference>
<dbReference type="GO" id="GO:0005737">
    <property type="term" value="C:cytoplasm"/>
    <property type="evidence" value="ECO:0007669"/>
    <property type="project" value="TreeGrafter"/>
</dbReference>
<keyword evidence="3" id="KW-0274">FAD</keyword>
<dbReference type="AlphaFoldDB" id="A0A157ZL41"/>
<evidence type="ECO:0000313" key="8">
    <source>
        <dbReference type="Proteomes" id="UP000071859"/>
    </source>
</evidence>
<keyword evidence="2" id="KW-0285">Flavoprotein</keyword>